<dbReference type="RefSeq" id="WP_097553923.1">
    <property type="nucleotide sequence ID" value="NZ_PCMW01000034.1"/>
</dbReference>
<feature type="transmembrane region" description="Helical" evidence="1">
    <location>
        <begin position="299"/>
        <end position="318"/>
    </location>
</feature>
<keyword evidence="1" id="KW-0472">Membrane</keyword>
<feature type="transmembrane region" description="Helical" evidence="1">
    <location>
        <begin position="52"/>
        <end position="72"/>
    </location>
</feature>
<feature type="transmembrane region" description="Helical" evidence="1">
    <location>
        <begin position="132"/>
        <end position="151"/>
    </location>
</feature>
<gene>
    <name evidence="2" type="ORF">B0A77_06405</name>
</gene>
<keyword evidence="1" id="KW-1133">Transmembrane helix</keyword>
<sequence length="379" mass="43347">MKIYQTDLLENTYILDEATSLHQAKFLDTSTFKTIENQLETLKRSRNLLIRLWFFILGCLMFASAFGFFSLFAIDNQFALKIMLFFYTIIGFFATEMYKKTNVFGNGLDDALVFCSLMVSMVFFEMVFFTNFIYETTAFLLTLSVLSWVCYFRYLHGYLILASLISIVGALMQINSPYLCFIVMLFGILLFFIYYKIKLKNKYIYYKNGLNITKFCALIIFYLAGNYGIIREYSNEQGILPDNTEIPLAWFFNCFMFIVPIIYLYASIKFKDRMLLWLGIGLFAGSIITFRTYHHVLPTTLALTLGGLILLALSMYIIKKFKNSQTGLSFMPDPFQGNALQKKMETLTTLATNSIETTSTSPMEFGGGGFSGGGSGSNF</sequence>
<evidence type="ECO:0000256" key="1">
    <source>
        <dbReference type="SAM" id="Phobius"/>
    </source>
</evidence>
<dbReference type="AlphaFoldDB" id="A0A2H3KC68"/>
<feature type="transmembrane region" description="Helical" evidence="1">
    <location>
        <begin position="78"/>
        <end position="95"/>
    </location>
</feature>
<feature type="transmembrane region" description="Helical" evidence="1">
    <location>
        <begin position="275"/>
        <end position="293"/>
    </location>
</feature>
<comment type="caution">
    <text evidence="2">The sequence shown here is derived from an EMBL/GenBank/DDBJ whole genome shotgun (WGS) entry which is preliminary data.</text>
</comment>
<feature type="transmembrane region" description="Helical" evidence="1">
    <location>
        <begin position="209"/>
        <end position="230"/>
    </location>
</feature>
<feature type="transmembrane region" description="Helical" evidence="1">
    <location>
        <begin position="250"/>
        <end position="268"/>
    </location>
</feature>
<feature type="transmembrane region" description="Helical" evidence="1">
    <location>
        <begin position="107"/>
        <end position="126"/>
    </location>
</feature>
<organism evidence="2 3">
    <name type="scientific">Flavobacterium branchiophilum</name>
    <dbReference type="NCBI Taxonomy" id="55197"/>
    <lineage>
        <taxon>Bacteria</taxon>
        <taxon>Pseudomonadati</taxon>
        <taxon>Bacteroidota</taxon>
        <taxon>Flavobacteriia</taxon>
        <taxon>Flavobacteriales</taxon>
        <taxon>Flavobacteriaceae</taxon>
        <taxon>Flavobacterium</taxon>
    </lineage>
</organism>
<dbReference type="EMBL" id="PCMW01000034">
    <property type="protein sequence ID" value="PDS24887.1"/>
    <property type="molecule type" value="Genomic_DNA"/>
</dbReference>
<dbReference type="OrthoDB" id="660047at2"/>
<feature type="transmembrane region" description="Helical" evidence="1">
    <location>
        <begin position="158"/>
        <end position="175"/>
    </location>
</feature>
<feature type="transmembrane region" description="Helical" evidence="1">
    <location>
        <begin position="181"/>
        <end position="197"/>
    </location>
</feature>
<accession>A0A2H3KC68</accession>
<proteinExistence type="predicted"/>
<protein>
    <recommendedName>
        <fullName evidence="4">Membrane protein DUF2157</fullName>
    </recommendedName>
</protein>
<evidence type="ECO:0008006" key="4">
    <source>
        <dbReference type="Google" id="ProtNLM"/>
    </source>
</evidence>
<reference evidence="2 3" key="1">
    <citation type="submission" date="2017-09" db="EMBL/GenBank/DDBJ databases">
        <title>Whole genomes of Flavobacteriaceae.</title>
        <authorList>
            <person name="Stine C."/>
            <person name="Li C."/>
            <person name="Tadesse D."/>
        </authorList>
    </citation>
    <scope>NUCLEOTIDE SEQUENCE [LARGE SCALE GENOMIC DNA]</scope>
    <source>
        <strain evidence="2 3">ATCC 35036</strain>
    </source>
</reference>
<keyword evidence="1" id="KW-0812">Transmembrane</keyword>
<evidence type="ECO:0000313" key="3">
    <source>
        <dbReference type="Proteomes" id="UP000220828"/>
    </source>
</evidence>
<name>A0A2H3KC68_9FLAO</name>
<evidence type="ECO:0000313" key="2">
    <source>
        <dbReference type="EMBL" id="PDS24887.1"/>
    </source>
</evidence>
<dbReference type="Proteomes" id="UP000220828">
    <property type="component" value="Unassembled WGS sequence"/>
</dbReference>